<reference evidence="1 2" key="1">
    <citation type="journal article" date="2021" name="Sci. Rep.">
        <title>The distribution of antibiotic resistance genes in chicken gut microbiota commensals.</title>
        <authorList>
            <person name="Juricova H."/>
            <person name="Matiasovicova J."/>
            <person name="Kubasova T."/>
            <person name="Cejkova D."/>
            <person name="Rychlik I."/>
        </authorList>
    </citation>
    <scope>NUCLEOTIDE SEQUENCE [LARGE SCALE GENOMIC DNA]</scope>
    <source>
        <strain evidence="1 2">An819</strain>
    </source>
</reference>
<dbReference type="AlphaFoldDB" id="A0A939B3J1"/>
<gene>
    <name evidence="1" type="ORF">H6B30_01605</name>
</gene>
<dbReference type="Proteomes" id="UP000764045">
    <property type="component" value="Unassembled WGS sequence"/>
</dbReference>
<comment type="caution">
    <text evidence="1">The sequence shown here is derived from an EMBL/GenBank/DDBJ whole genome shotgun (WGS) entry which is preliminary data.</text>
</comment>
<evidence type="ECO:0000313" key="2">
    <source>
        <dbReference type="Proteomes" id="UP000764045"/>
    </source>
</evidence>
<evidence type="ECO:0000313" key="1">
    <source>
        <dbReference type="EMBL" id="MBM6660459.1"/>
    </source>
</evidence>
<sequence>MASGNKKTNILLSVVALLLLLVCVRSIVVPVGFDKERRQRESLVRQRLVAIRDAQLRYMRERGRFCGSLDTLVAAGYMADTVAVIPFGGGKRFSIEAGTAVTKAGNRQPTVECGALYEDFLSGLDAASVADVVAKAKAKGQYPGIRFGDRSKPGSTAGSWE</sequence>
<dbReference type="RefSeq" id="WP_205107249.1">
    <property type="nucleotide sequence ID" value="NZ_JACJJL010000002.1"/>
</dbReference>
<keyword evidence="2" id="KW-1185">Reference proteome</keyword>
<accession>A0A939B3J1</accession>
<organism evidence="1 2">
    <name type="scientific">Marseilla massiliensis</name>
    <dbReference type="NCBI Taxonomy" id="1841864"/>
    <lineage>
        <taxon>Bacteria</taxon>
        <taxon>Pseudomonadati</taxon>
        <taxon>Bacteroidota</taxon>
        <taxon>Bacteroidia</taxon>
        <taxon>Bacteroidales</taxon>
        <taxon>Prevotellaceae</taxon>
        <taxon>Marseilla</taxon>
    </lineage>
</organism>
<proteinExistence type="predicted"/>
<protein>
    <submittedName>
        <fullName evidence="1">Uncharacterized protein</fullName>
    </submittedName>
</protein>
<dbReference type="EMBL" id="JACJJL010000002">
    <property type="protein sequence ID" value="MBM6660459.1"/>
    <property type="molecule type" value="Genomic_DNA"/>
</dbReference>
<name>A0A939B3J1_9BACT</name>